<evidence type="ECO:0000313" key="2">
    <source>
        <dbReference type="Proteomes" id="UP001173801"/>
    </source>
</evidence>
<evidence type="ECO:0000313" key="1">
    <source>
        <dbReference type="EMBL" id="MDL0090028.1"/>
    </source>
</evidence>
<comment type="caution">
    <text evidence="1">The sequence shown here is derived from an EMBL/GenBank/DDBJ whole genome shotgun (WGS) entry which is preliminary data.</text>
</comment>
<protein>
    <submittedName>
        <fullName evidence="1">Uncharacterized protein</fullName>
    </submittedName>
</protein>
<sequence length="132" mass="15156">MLAARFLRLMELKNKGGIKLPEPDMLGDLVVEAILSVASKCVPSDLLERYKSPNMQVFRNVGNECFIRMPKTPDFLGEPYKHIDINEDLAYAVLYETLYLLNKEPFFKTRALEIIADYNANEGKDIDDIRKN</sequence>
<proteinExistence type="predicted"/>
<reference evidence="1" key="2">
    <citation type="journal article" date="2023" name="Microorganisms">
        <title>Isolation and Genomic Characteristics of Cat-Borne Campylobacter felis sp. nov. and Sheep-Borne Campylobacter ovis sp. nov.</title>
        <authorList>
            <person name="Wang H."/>
            <person name="Li Y."/>
            <person name="Gu Y."/>
            <person name="Zhou G."/>
            <person name="Chen X."/>
            <person name="Zhang X."/>
            <person name="Shao Z."/>
            <person name="Zhang J."/>
            <person name="Zhang M."/>
        </authorList>
    </citation>
    <scope>NUCLEOTIDE SEQUENCE</scope>
    <source>
        <strain evidence="1">PS10</strain>
    </source>
</reference>
<reference evidence="1" key="1">
    <citation type="submission" date="2022-08" db="EMBL/GenBank/DDBJ databases">
        <authorList>
            <person name="Wang H."/>
        </authorList>
    </citation>
    <scope>NUCLEOTIDE SEQUENCE</scope>
    <source>
        <strain evidence="1">PS10</strain>
    </source>
</reference>
<gene>
    <name evidence="1" type="ORF">NYG85_11745</name>
</gene>
<dbReference type="RefSeq" id="WP_284938834.1">
    <property type="nucleotide sequence ID" value="NZ_JANURM010000037.1"/>
</dbReference>
<organism evidence="1 2">
    <name type="scientific">Campylobacter gastrosuis</name>
    <dbReference type="NCBI Taxonomy" id="2974576"/>
    <lineage>
        <taxon>Bacteria</taxon>
        <taxon>Pseudomonadati</taxon>
        <taxon>Campylobacterota</taxon>
        <taxon>Epsilonproteobacteria</taxon>
        <taxon>Campylobacterales</taxon>
        <taxon>Campylobacteraceae</taxon>
        <taxon>Campylobacter</taxon>
    </lineage>
</organism>
<accession>A0ABT7HT99</accession>
<name>A0ABT7HT99_9BACT</name>
<keyword evidence="2" id="KW-1185">Reference proteome</keyword>
<dbReference type="EMBL" id="JANURM010000037">
    <property type="protein sequence ID" value="MDL0090028.1"/>
    <property type="molecule type" value="Genomic_DNA"/>
</dbReference>
<dbReference type="Proteomes" id="UP001173801">
    <property type="component" value="Unassembled WGS sequence"/>
</dbReference>